<dbReference type="PANTHER" id="PTHR15955:SF8">
    <property type="entry name" value="RWD DOMAIN-CONTAINING PROTEIN 2B-RELATED"/>
    <property type="match status" value="1"/>
</dbReference>
<keyword evidence="3" id="KW-1185">Reference proteome</keyword>
<dbReference type="AlphaFoldDB" id="A0AAV9PWX1"/>
<proteinExistence type="predicted"/>
<reference evidence="2 3" key="1">
    <citation type="submission" date="2023-06" db="EMBL/GenBank/DDBJ databases">
        <title>Black Yeasts Isolated from many extreme environments.</title>
        <authorList>
            <person name="Coleine C."/>
            <person name="Stajich J.E."/>
            <person name="Selbmann L."/>
        </authorList>
    </citation>
    <scope>NUCLEOTIDE SEQUENCE [LARGE SCALE GENOMIC DNA]</scope>
    <source>
        <strain evidence="2 3">CCFEE 5887</strain>
    </source>
</reference>
<feature type="region of interest" description="Disordered" evidence="1">
    <location>
        <begin position="113"/>
        <end position="146"/>
    </location>
</feature>
<dbReference type="Proteomes" id="UP001345827">
    <property type="component" value="Unassembled WGS sequence"/>
</dbReference>
<dbReference type="InterPro" id="IPR017359">
    <property type="entry name" value="Phi-like"/>
</dbReference>
<evidence type="ECO:0008006" key="4">
    <source>
        <dbReference type="Google" id="ProtNLM"/>
    </source>
</evidence>
<dbReference type="EMBL" id="JAXLQG010000020">
    <property type="protein sequence ID" value="KAK5529959.1"/>
    <property type="molecule type" value="Genomic_DNA"/>
</dbReference>
<protein>
    <recommendedName>
        <fullName evidence="4">RWD domain-containing protein</fullName>
    </recommendedName>
</protein>
<name>A0AAV9PWX1_9PEZI</name>
<feature type="compositionally biased region" description="Low complexity" evidence="1">
    <location>
        <begin position="235"/>
        <end position="248"/>
    </location>
</feature>
<organism evidence="2 3">
    <name type="scientific">Vermiconidia calcicola</name>
    <dbReference type="NCBI Taxonomy" id="1690605"/>
    <lineage>
        <taxon>Eukaryota</taxon>
        <taxon>Fungi</taxon>
        <taxon>Dikarya</taxon>
        <taxon>Ascomycota</taxon>
        <taxon>Pezizomycotina</taxon>
        <taxon>Dothideomycetes</taxon>
        <taxon>Dothideomycetidae</taxon>
        <taxon>Mycosphaerellales</taxon>
        <taxon>Extremaceae</taxon>
        <taxon>Vermiconidia</taxon>
    </lineage>
</organism>
<feature type="compositionally biased region" description="Low complexity" evidence="1">
    <location>
        <begin position="19"/>
        <end position="36"/>
    </location>
</feature>
<comment type="caution">
    <text evidence="2">The sequence shown here is derived from an EMBL/GenBank/DDBJ whole genome shotgun (WGS) entry which is preliminary data.</text>
</comment>
<accession>A0AAV9PWX1</accession>
<feature type="region of interest" description="Disordered" evidence="1">
    <location>
        <begin position="15"/>
        <end position="36"/>
    </location>
</feature>
<evidence type="ECO:0000256" key="1">
    <source>
        <dbReference type="SAM" id="MobiDB-lite"/>
    </source>
</evidence>
<evidence type="ECO:0000313" key="2">
    <source>
        <dbReference type="EMBL" id="KAK5529959.1"/>
    </source>
</evidence>
<evidence type="ECO:0000313" key="3">
    <source>
        <dbReference type="Proteomes" id="UP001345827"/>
    </source>
</evidence>
<dbReference type="PANTHER" id="PTHR15955">
    <property type="entry name" value="RWD DOMAIN CONTAINING PROTEIN 2"/>
    <property type="match status" value="1"/>
</dbReference>
<sequence length="292" mass="31536">MYPDTLTFNTHTREVHYKSTSTSPASAPSTSTSTSTCNASATATLVLRIPSDYPDTGLPELISARDGNKDDVRDKTRRALTTGTSALALEEGVEVLDQIITVFEDVVASSASSSSSDQATSLRGATTSTTNNNNHHHEDPPGKRQAATAKTVIIWLHHLLATSKRKLAIAPTTTMHMHARGHESISISGLTKPGYPGIMLFSGPRDLVDAHVQELKALNWQAFQVRYDSDEEQHPAPASSSSSSTSTVASTVEWPFTHERGKIIEVESMADLVRGIAREQDKEAFLRAVGVK</sequence>
<gene>
    <name evidence="2" type="ORF">LTR25_009202</name>
</gene>
<feature type="region of interest" description="Disordered" evidence="1">
    <location>
        <begin position="229"/>
        <end position="248"/>
    </location>
</feature>